<proteinExistence type="predicted"/>
<sequence>MNKLIFTLTGIIALATTINLGFGLSAASQVSREEEPEIFQEDETDISNDEIDSQRQRDNYRWIMNPSYPNRIEQNRNYPSNYDENRSQRQRNYYERIMQPYHPRNNLERNSNTYSPSRRDLSSRYRYNSSGRRDYRYDYRNR</sequence>
<evidence type="ECO:0000313" key="2">
    <source>
        <dbReference type="EMBL" id="ACK69288.1"/>
    </source>
</evidence>
<keyword evidence="3" id="KW-1185">Reference proteome</keyword>
<name>B7KH79_GLOC7</name>
<dbReference type="KEGG" id="cyc:PCC7424_0832"/>
<dbReference type="Proteomes" id="UP000002384">
    <property type="component" value="Chromosome"/>
</dbReference>
<evidence type="ECO:0000256" key="1">
    <source>
        <dbReference type="SAM" id="MobiDB-lite"/>
    </source>
</evidence>
<feature type="compositionally biased region" description="Basic and acidic residues" evidence="1">
    <location>
        <begin position="131"/>
        <end position="142"/>
    </location>
</feature>
<accession>B7KH79</accession>
<evidence type="ECO:0000313" key="3">
    <source>
        <dbReference type="Proteomes" id="UP000002384"/>
    </source>
</evidence>
<feature type="region of interest" description="Disordered" evidence="1">
    <location>
        <begin position="68"/>
        <end position="142"/>
    </location>
</feature>
<dbReference type="EMBL" id="CP001291">
    <property type="protein sequence ID" value="ACK69288.1"/>
    <property type="molecule type" value="Genomic_DNA"/>
</dbReference>
<dbReference type="HOGENOM" id="CLU_1812572_0_0_3"/>
<dbReference type="AlphaFoldDB" id="B7KH79"/>
<reference evidence="3" key="1">
    <citation type="journal article" date="2011" name="MBio">
        <title>Novel metabolic attributes of the genus Cyanothece, comprising a group of unicellular nitrogen-fixing Cyanobacteria.</title>
        <authorList>
            <person name="Bandyopadhyay A."/>
            <person name="Elvitigala T."/>
            <person name="Welsh E."/>
            <person name="Stockel J."/>
            <person name="Liberton M."/>
            <person name="Min H."/>
            <person name="Sherman L.A."/>
            <person name="Pakrasi H.B."/>
        </authorList>
    </citation>
    <scope>NUCLEOTIDE SEQUENCE [LARGE SCALE GENOMIC DNA]</scope>
    <source>
        <strain evidence="3">PCC 7424</strain>
    </source>
</reference>
<dbReference type="RefSeq" id="WP_012598235.1">
    <property type="nucleotide sequence ID" value="NC_011729.1"/>
</dbReference>
<gene>
    <name evidence="2" type="ordered locus">PCC7424_0832</name>
</gene>
<organism evidence="2 3">
    <name type="scientific">Gloeothece citriformis (strain PCC 7424)</name>
    <name type="common">Cyanothece sp. (strain PCC 7424)</name>
    <dbReference type="NCBI Taxonomy" id="65393"/>
    <lineage>
        <taxon>Bacteria</taxon>
        <taxon>Bacillati</taxon>
        <taxon>Cyanobacteriota</taxon>
        <taxon>Cyanophyceae</taxon>
        <taxon>Oscillatoriophycideae</taxon>
        <taxon>Chroococcales</taxon>
        <taxon>Aphanothecaceae</taxon>
        <taxon>Gloeothece</taxon>
        <taxon>Gloeothece citriformis</taxon>
    </lineage>
</organism>
<protein>
    <submittedName>
        <fullName evidence="2">Uncharacterized protein</fullName>
    </submittedName>
</protein>